<dbReference type="STRING" id="289078.A0A2X0K8Y3"/>
<reference evidence="2" key="1">
    <citation type="submission" date="2016-10" db="EMBL/GenBank/DDBJ databases">
        <authorList>
            <person name="Jeantristanb JTB J.-T."/>
            <person name="Ricardo R."/>
        </authorList>
    </citation>
    <scope>NUCLEOTIDE SEQUENCE [LARGE SCALE GENOMIC DNA]</scope>
</reference>
<name>A0A2X0K8Y3_9BASI</name>
<sequence>MGFGELAGVLSILIDFDVSSARFFPFLLFGTWAGRMVQFEEREPIALWFAPRPFDLFLEYEIYSLSTAKAEIDRFDMLERTTKALDVCALPPPPPEYLTMFELAKTCPSLIYTLQLLLLLLRNSIPLPAPLVSFALPLEPKALVPATQTPQFSDQLFSLSEIVTKDGYQDRGLGVDSRQHHQGHRVMLLD</sequence>
<accession>A0A2X0K8Y3</accession>
<evidence type="ECO:0000313" key="2">
    <source>
        <dbReference type="Proteomes" id="UP000249723"/>
    </source>
</evidence>
<organism evidence="1 2">
    <name type="scientific">Microbotryum saponariae</name>
    <dbReference type="NCBI Taxonomy" id="289078"/>
    <lineage>
        <taxon>Eukaryota</taxon>
        <taxon>Fungi</taxon>
        <taxon>Dikarya</taxon>
        <taxon>Basidiomycota</taxon>
        <taxon>Pucciniomycotina</taxon>
        <taxon>Microbotryomycetes</taxon>
        <taxon>Microbotryales</taxon>
        <taxon>Microbotryaceae</taxon>
        <taxon>Microbotryum</taxon>
    </lineage>
</organism>
<gene>
    <name evidence="1" type="ORF">BZ3500_MVSOF-1268-A1-R1_CHR1-1G01266</name>
</gene>
<evidence type="ECO:0000313" key="1">
    <source>
        <dbReference type="EMBL" id="SCZ89572.1"/>
    </source>
</evidence>
<protein>
    <submittedName>
        <fullName evidence="1">BZ3500_MvSof-1268-A1-R1_Chr1-1g01266 protein</fullName>
    </submittedName>
</protein>
<dbReference type="EMBL" id="FMWP01000013">
    <property type="protein sequence ID" value="SCZ89572.1"/>
    <property type="molecule type" value="Genomic_DNA"/>
</dbReference>
<dbReference type="AlphaFoldDB" id="A0A2X0K8Y3"/>
<dbReference type="Proteomes" id="UP000249723">
    <property type="component" value="Unassembled WGS sequence"/>
</dbReference>
<proteinExistence type="predicted"/>
<keyword evidence="2" id="KW-1185">Reference proteome</keyword>